<reference evidence="1 2" key="1">
    <citation type="submission" date="2021-07" db="EMBL/GenBank/DDBJ databases">
        <title>The Aristolochia fimbriata genome: insights into angiosperm evolution, floral development and chemical biosynthesis.</title>
        <authorList>
            <person name="Jiao Y."/>
        </authorList>
    </citation>
    <scope>NUCLEOTIDE SEQUENCE [LARGE SCALE GENOMIC DNA]</scope>
    <source>
        <strain evidence="1">IBCAS-2021</strain>
        <tissue evidence="1">Leaf</tissue>
    </source>
</reference>
<evidence type="ECO:0000313" key="2">
    <source>
        <dbReference type="Proteomes" id="UP000825729"/>
    </source>
</evidence>
<name>A0AAV7EIX8_ARIFI</name>
<proteinExistence type="predicted"/>
<accession>A0AAV7EIX8</accession>
<organism evidence="1 2">
    <name type="scientific">Aristolochia fimbriata</name>
    <name type="common">White veined hardy Dutchman's pipe vine</name>
    <dbReference type="NCBI Taxonomy" id="158543"/>
    <lineage>
        <taxon>Eukaryota</taxon>
        <taxon>Viridiplantae</taxon>
        <taxon>Streptophyta</taxon>
        <taxon>Embryophyta</taxon>
        <taxon>Tracheophyta</taxon>
        <taxon>Spermatophyta</taxon>
        <taxon>Magnoliopsida</taxon>
        <taxon>Magnoliidae</taxon>
        <taxon>Piperales</taxon>
        <taxon>Aristolochiaceae</taxon>
        <taxon>Aristolochia</taxon>
    </lineage>
</organism>
<gene>
    <name evidence="1" type="ORF">H6P81_013281</name>
</gene>
<dbReference type="AlphaFoldDB" id="A0AAV7EIX8"/>
<keyword evidence="2" id="KW-1185">Reference proteome</keyword>
<sequence length="76" mass="8411">MEVRNSTAQWPTRSERDRTPISAVADEQMQHNALNLLIQTRQRVFLGLARVAEDNGCRMGPLTKRTAASISGTEGT</sequence>
<comment type="caution">
    <text evidence="1">The sequence shown here is derived from an EMBL/GenBank/DDBJ whole genome shotgun (WGS) entry which is preliminary data.</text>
</comment>
<evidence type="ECO:0000313" key="1">
    <source>
        <dbReference type="EMBL" id="KAG9447153.1"/>
    </source>
</evidence>
<protein>
    <submittedName>
        <fullName evidence="1">Uncharacterized protein</fullName>
    </submittedName>
</protein>
<dbReference type="EMBL" id="JAINDJ010000005">
    <property type="protein sequence ID" value="KAG9447153.1"/>
    <property type="molecule type" value="Genomic_DNA"/>
</dbReference>
<dbReference type="Proteomes" id="UP000825729">
    <property type="component" value="Unassembled WGS sequence"/>
</dbReference>